<evidence type="ECO:0000256" key="8">
    <source>
        <dbReference type="ARBA" id="ARBA00022792"/>
    </source>
</evidence>
<evidence type="ECO:0000256" key="6">
    <source>
        <dbReference type="ARBA" id="ARBA00022660"/>
    </source>
</evidence>
<keyword evidence="7 15" id="KW-0812">Transmembrane</keyword>
<evidence type="ECO:0000256" key="9">
    <source>
        <dbReference type="ARBA" id="ARBA00022982"/>
    </source>
</evidence>
<dbReference type="PANTHER" id="PTHR17098">
    <property type="entry name" value="NADH-UBIQUINONE OXIDOREDUCTASE MWFE SUBUNIT"/>
    <property type="match status" value="1"/>
</dbReference>
<dbReference type="InterPro" id="IPR017384">
    <property type="entry name" value="NADH_Ub_cplx-1_asu_su-1"/>
</dbReference>
<comment type="function">
    <text evidence="1">Accessory subunit of the mitochondrial membrane respiratory chain NADH dehydrogenase (Complex I), that is believed not to be involved in catalysis. Complex I functions in the transfer of electrons from NADH to the respiratory chain. The immediate electron acceptor for the enzyme is believed to be ubiquinone.</text>
</comment>
<protein>
    <recommendedName>
        <fullName evidence="4">NADH dehydrogenase [ubiquinone] 1 alpha subcomplex subunit 1</fullName>
    </recommendedName>
    <alternativeName>
        <fullName evidence="14">Complex I-MWFE</fullName>
    </alternativeName>
    <alternativeName>
        <fullName evidence="13">NADH-ubiquinone oxidoreductase MWFE subunit</fullName>
    </alternativeName>
</protein>
<dbReference type="PANTHER" id="PTHR17098:SF2">
    <property type="entry name" value="NADH DEHYDROGENASE [UBIQUINONE] 1 ALPHA SUBCOMPLEX SUBUNIT 1"/>
    <property type="match status" value="1"/>
</dbReference>
<keyword evidence="8" id="KW-0999">Mitochondrion inner membrane</keyword>
<keyword evidence="12 15" id="KW-0472">Membrane</keyword>
<keyword evidence="17" id="KW-1185">Reference proteome</keyword>
<evidence type="ECO:0000256" key="7">
    <source>
        <dbReference type="ARBA" id="ARBA00022692"/>
    </source>
</evidence>
<evidence type="ECO:0000256" key="14">
    <source>
        <dbReference type="ARBA" id="ARBA00033255"/>
    </source>
</evidence>
<evidence type="ECO:0000256" key="10">
    <source>
        <dbReference type="ARBA" id="ARBA00022989"/>
    </source>
</evidence>
<evidence type="ECO:0000256" key="3">
    <source>
        <dbReference type="ARBA" id="ARBA00009960"/>
    </source>
</evidence>
<comment type="subcellular location">
    <subcellularLocation>
        <location evidence="2">Mitochondrion inner membrane</location>
        <topology evidence="2">Single-pass membrane protein</topology>
        <orientation evidence="2">Matrix side</orientation>
    </subcellularLocation>
</comment>
<evidence type="ECO:0000256" key="13">
    <source>
        <dbReference type="ARBA" id="ARBA00029847"/>
    </source>
</evidence>
<evidence type="ECO:0000256" key="4">
    <source>
        <dbReference type="ARBA" id="ARBA00016392"/>
    </source>
</evidence>
<sequence>MWYEIVPSFAIITVALAIPGLCNYFGHQLAFGNPYLRDKTERWDRYMYQRDIRLTGNAYKCNGLESIPDEK</sequence>
<comment type="caution">
    <text evidence="16">The sequence shown here is derived from an EMBL/GenBank/DDBJ whole genome shotgun (WGS) entry which is preliminary data.</text>
</comment>
<evidence type="ECO:0000256" key="2">
    <source>
        <dbReference type="ARBA" id="ARBA00004298"/>
    </source>
</evidence>
<evidence type="ECO:0000256" key="5">
    <source>
        <dbReference type="ARBA" id="ARBA00022448"/>
    </source>
</evidence>
<evidence type="ECO:0000256" key="15">
    <source>
        <dbReference type="SAM" id="Phobius"/>
    </source>
</evidence>
<dbReference type="Pfam" id="PF15879">
    <property type="entry name" value="MWFE"/>
    <property type="match status" value="1"/>
</dbReference>
<reference evidence="16" key="1">
    <citation type="journal article" date="2023" name="IScience">
        <title>Live-bearing cockroach genome reveals convergent evolutionary mechanisms linked to viviparity in insects and beyond.</title>
        <authorList>
            <person name="Fouks B."/>
            <person name="Harrison M.C."/>
            <person name="Mikhailova A.A."/>
            <person name="Marchal E."/>
            <person name="English S."/>
            <person name="Carruthers M."/>
            <person name="Jennings E.C."/>
            <person name="Chiamaka E.L."/>
            <person name="Frigard R.A."/>
            <person name="Pippel M."/>
            <person name="Attardo G.M."/>
            <person name="Benoit J.B."/>
            <person name="Bornberg-Bauer E."/>
            <person name="Tobe S.S."/>
        </authorList>
    </citation>
    <scope>NUCLEOTIDE SEQUENCE</scope>
    <source>
        <strain evidence="16">Stay&amp;Tobe</strain>
    </source>
</reference>
<evidence type="ECO:0000313" key="16">
    <source>
        <dbReference type="EMBL" id="KAJ9587778.1"/>
    </source>
</evidence>
<name>A0AAD7ZW59_DIPPU</name>
<evidence type="ECO:0000256" key="1">
    <source>
        <dbReference type="ARBA" id="ARBA00003195"/>
    </source>
</evidence>
<gene>
    <name evidence="16" type="ORF">L9F63_018804</name>
</gene>
<evidence type="ECO:0000313" key="17">
    <source>
        <dbReference type="Proteomes" id="UP001233999"/>
    </source>
</evidence>
<dbReference type="Proteomes" id="UP001233999">
    <property type="component" value="Unassembled WGS sequence"/>
</dbReference>
<proteinExistence type="inferred from homology"/>
<dbReference type="EMBL" id="JASPKZ010006064">
    <property type="protein sequence ID" value="KAJ9587778.1"/>
    <property type="molecule type" value="Genomic_DNA"/>
</dbReference>
<keyword evidence="9" id="KW-0249">Electron transport</keyword>
<keyword evidence="11" id="KW-0496">Mitochondrion</keyword>
<keyword evidence="10 15" id="KW-1133">Transmembrane helix</keyword>
<evidence type="ECO:0000256" key="12">
    <source>
        <dbReference type="ARBA" id="ARBA00023136"/>
    </source>
</evidence>
<reference evidence="16" key="2">
    <citation type="submission" date="2023-05" db="EMBL/GenBank/DDBJ databases">
        <authorList>
            <person name="Fouks B."/>
        </authorList>
    </citation>
    <scope>NUCLEOTIDE SEQUENCE</scope>
    <source>
        <strain evidence="16">Stay&amp;Tobe</strain>
        <tissue evidence="16">Testes</tissue>
    </source>
</reference>
<organism evidence="16 17">
    <name type="scientific">Diploptera punctata</name>
    <name type="common">Pacific beetle cockroach</name>
    <dbReference type="NCBI Taxonomy" id="6984"/>
    <lineage>
        <taxon>Eukaryota</taxon>
        <taxon>Metazoa</taxon>
        <taxon>Ecdysozoa</taxon>
        <taxon>Arthropoda</taxon>
        <taxon>Hexapoda</taxon>
        <taxon>Insecta</taxon>
        <taxon>Pterygota</taxon>
        <taxon>Neoptera</taxon>
        <taxon>Polyneoptera</taxon>
        <taxon>Dictyoptera</taxon>
        <taxon>Blattodea</taxon>
        <taxon>Blaberoidea</taxon>
        <taxon>Blaberidae</taxon>
        <taxon>Diplopterinae</taxon>
        <taxon>Diploptera</taxon>
    </lineage>
</organism>
<dbReference type="GO" id="GO:0005743">
    <property type="term" value="C:mitochondrial inner membrane"/>
    <property type="evidence" value="ECO:0007669"/>
    <property type="project" value="UniProtKB-SubCell"/>
</dbReference>
<evidence type="ECO:0000256" key="11">
    <source>
        <dbReference type="ARBA" id="ARBA00023128"/>
    </source>
</evidence>
<dbReference type="AlphaFoldDB" id="A0AAD7ZW59"/>
<feature type="transmembrane region" description="Helical" evidence="15">
    <location>
        <begin position="6"/>
        <end position="26"/>
    </location>
</feature>
<keyword evidence="6" id="KW-0679">Respiratory chain</keyword>
<keyword evidence="5" id="KW-0813">Transport</keyword>
<comment type="similarity">
    <text evidence="3">Belongs to the complex I NDUFA1 subunit family.</text>
</comment>
<accession>A0AAD7ZW59</accession>